<dbReference type="SUPFAM" id="SSF54909">
    <property type="entry name" value="Dimeric alpha+beta barrel"/>
    <property type="match status" value="1"/>
</dbReference>
<dbReference type="InterPro" id="IPR011008">
    <property type="entry name" value="Dimeric_a/b-barrel"/>
</dbReference>
<dbReference type="KEGG" id="acab:QRX50_40490"/>
<feature type="domain" description="ABM" evidence="1">
    <location>
        <begin position="1"/>
        <end position="76"/>
    </location>
</feature>
<reference evidence="2 3" key="1">
    <citation type="submission" date="2023-06" db="EMBL/GenBank/DDBJ databases">
        <authorList>
            <person name="Oyuntsetseg B."/>
            <person name="Kim S.B."/>
        </authorList>
    </citation>
    <scope>NUCLEOTIDE SEQUENCE [LARGE SCALE GENOMIC DNA]</scope>
    <source>
        <strain evidence="2 3">2-15</strain>
    </source>
</reference>
<name>A0A9Y2IFW5_9PSEU</name>
<accession>A0A9Y2IFW5</accession>
<dbReference type="GO" id="GO:0004497">
    <property type="term" value="F:monooxygenase activity"/>
    <property type="evidence" value="ECO:0007669"/>
    <property type="project" value="UniProtKB-KW"/>
</dbReference>
<dbReference type="Pfam" id="PF03992">
    <property type="entry name" value="ABM"/>
    <property type="match status" value="1"/>
</dbReference>
<organism evidence="2 3">
    <name type="scientific">Amycolatopsis carbonis</name>
    <dbReference type="NCBI Taxonomy" id="715471"/>
    <lineage>
        <taxon>Bacteria</taxon>
        <taxon>Bacillati</taxon>
        <taxon>Actinomycetota</taxon>
        <taxon>Actinomycetes</taxon>
        <taxon>Pseudonocardiales</taxon>
        <taxon>Pseudonocardiaceae</taxon>
        <taxon>Amycolatopsis</taxon>
    </lineage>
</organism>
<dbReference type="EMBL" id="CP127294">
    <property type="protein sequence ID" value="WIX77623.1"/>
    <property type="molecule type" value="Genomic_DNA"/>
</dbReference>
<dbReference type="AlphaFoldDB" id="A0A9Y2IFW5"/>
<dbReference type="InterPro" id="IPR007138">
    <property type="entry name" value="ABM_dom"/>
</dbReference>
<keyword evidence="2" id="KW-0503">Monooxygenase</keyword>
<evidence type="ECO:0000313" key="2">
    <source>
        <dbReference type="EMBL" id="WIX77623.1"/>
    </source>
</evidence>
<sequence>MVTEVATLTALPGGEDELGRAIASGVPYLREHPDCLSATVSRCVEEPGRFTVAVDWTSVEAHEQGFRAGPLFQQWIGSIAGKFDPATLDTRHYETYPA</sequence>
<dbReference type="Proteomes" id="UP001236014">
    <property type="component" value="Chromosome"/>
</dbReference>
<gene>
    <name evidence="2" type="ORF">QRX50_40490</name>
</gene>
<dbReference type="RefSeq" id="WP_285968363.1">
    <property type="nucleotide sequence ID" value="NZ_CP127294.1"/>
</dbReference>
<keyword evidence="3" id="KW-1185">Reference proteome</keyword>
<evidence type="ECO:0000313" key="3">
    <source>
        <dbReference type="Proteomes" id="UP001236014"/>
    </source>
</evidence>
<proteinExistence type="predicted"/>
<keyword evidence="2" id="KW-0560">Oxidoreductase</keyword>
<evidence type="ECO:0000259" key="1">
    <source>
        <dbReference type="Pfam" id="PF03992"/>
    </source>
</evidence>
<dbReference type="Gene3D" id="3.30.70.100">
    <property type="match status" value="1"/>
</dbReference>
<protein>
    <submittedName>
        <fullName evidence="2">Antibiotic biosynthesis monooxygenase family protein</fullName>
    </submittedName>
</protein>